<reference evidence="4" key="1">
    <citation type="journal article" date="2019" name="Int. J. Syst. Evol. Microbiol.">
        <title>The Global Catalogue of Microorganisms (GCM) 10K type strain sequencing project: providing services to taxonomists for standard genome sequencing and annotation.</title>
        <authorList>
            <consortium name="The Broad Institute Genomics Platform"/>
            <consortium name="The Broad Institute Genome Sequencing Center for Infectious Disease"/>
            <person name="Wu L."/>
            <person name="Ma J."/>
        </authorList>
    </citation>
    <scope>NUCLEOTIDE SEQUENCE [LARGE SCALE GENOMIC DNA]</scope>
    <source>
        <strain evidence="4">CCUG 63369</strain>
    </source>
</reference>
<evidence type="ECO:0008006" key="5">
    <source>
        <dbReference type="Google" id="ProtNLM"/>
    </source>
</evidence>
<gene>
    <name evidence="3" type="ORF">ACFQZU_11485</name>
</gene>
<dbReference type="EMBL" id="JBHTHR010000330">
    <property type="protein sequence ID" value="MFD0801932.1"/>
    <property type="molecule type" value="Genomic_DNA"/>
</dbReference>
<dbReference type="Proteomes" id="UP001596956">
    <property type="component" value="Unassembled WGS sequence"/>
</dbReference>
<evidence type="ECO:0000256" key="1">
    <source>
        <dbReference type="SAM" id="MobiDB-lite"/>
    </source>
</evidence>
<proteinExistence type="predicted"/>
<name>A0ABW3BF09_9ACTN</name>
<sequence>MPRSLSEGQQRLVFGALVVVLVAFGIYLSLGGWGGSADDEGDAGSEAPAASGGQAGSENVAPPSPIPTTAAQDMQVMEWFPFNEAEFKAAAATAQEFARAYGTIDYSKSPENYYAGMQELATDDYAETLAQNSGASAMWQDMAEQEAVSEGRANIESVRAFGDNSVTFVVKAQSITEGSDGATEDLGEFAVTVSEEGGEWRVYQFQPADAGNLGDVPAGSGDSAGD</sequence>
<keyword evidence="2" id="KW-1133">Transmembrane helix</keyword>
<feature type="compositionally biased region" description="Low complexity" evidence="1">
    <location>
        <begin position="44"/>
        <end position="58"/>
    </location>
</feature>
<feature type="region of interest" description="Disordered" evidence="1">
    <location>
        <begin position="37"/>
        <end position="68"/>
    </location>
</feature>
<evidence type="ECO:0000313" key="3">
    <source>
        <dbReference type="EMBL" id="MFD0801932.1"/>
    </source>
</evidence>
<protein>
    <recommendedName>
        <fullName evidence="5">Mce-associated membrane protein</fullName>
    </recommendedName>
</protein>
<evidence type="ECO:0000256" key="2">
    <source>
        <dbReference type="SAM" id="Phobius"/>
    </source>
</evidence>
<evidence type="ECO:0000313" key="4">
    <source>
        <dbReference type="Proteomes" id="UP001596956"/>
    </source>
</evidence>
<organism evidence="3 4">
    <name type="scientific">Streptomonospora algeriensis</name>
    <dbReference type="NCBI Taxonomy" id="995084"/>
    <lineage>
        <taxon>Bacteria</taxon>
        <taxon>Bacillati</taxon>
        <taxon>Actinomycetota</taxon>
        <taxon>Actinomycetes</taxon>
        <taxon>Streptosporangiales</taxon>
        <taxon>Nocardiopsidaceae</taxon>
        <taxon>Streptomonospora</taxon>
    </lineage>
</organism>
<feature type="transmembrane region" description="Helical" evidence="2">
    <location>
        <begin position="12"/>
        <end position="33"/>
    </location>
</feature>
<comment type="caution">
    <text evidence="3">The sequence shown here is derived from an EMBL/GenBank/DDBJ whole genome shotgun (WGS) entry which is preliminary data.</text>
</comment>
<keyword evidence="2" id="KW-0812">Transmembrane</keyword>
<keyword evidence="4" id="KW-1185">Reference proteome</keyword>
<keyword evidence="2" id="KW-0472">Membrane</keyword>
<feature type="region of interest" description="Disordered" evidence="1">
    <location>
        <begin position="206"/>
        <end position="226"/>
    </location>
</feature>
<accession>A0ABW3BF09</accession>